<dbReference type="Pfam" id="PF01764">
    <property type="entry name" value="Lipase_3"/>
    <property type="match status" value="1"/>
</dbReference>
<dbReference type="CDD" id="cd00519">
    <property type="entry name" value="Lipase_3"/>
    <property type="match status" value="1"/>
</dbReference>
<feature type="compositionally biased region" description="Low complexity" evidence="1">
    <location>
        <begin position="208"/>
        <end position="217"/>
    </location>
</feature>
<feature type="domain" description="C2" evidence="2">
    <location>
        <begin position="1"/>
        <end position="80"/>
    </location>
</feature>
<dbReference type="InterPro" id="IPR029058">
    <property type="entry name" value="AB_hydrolase_fold"/>
</dbReference>
<dbReference type="AlphaFoldDB" id="A0A8T0Q439"/>
<comment type="caution">
    <text evidence="3">The sequence shown here is derived from an EMBL/GenBank/DDBJ whole genome shotgun (WGS) entry which is preliminary data.</text>
</comment>
<evidence type="ECO:0000259" key="2">
    <source>
        <dbReference type="PROSITE" id="PS50004"/>
    </source>
</evidence>
<dbReference type="SUPFAM" id="SSF49562">
    <property type="entry name" value="C2 domain (Calcium/lipid-binding domain, CaLB)"/>
    <property type="match status" value="1"/>
</dbReference>
<proteinExistence type="predicted"/>
<dbReference type="InterPro" id="IPR000008">
    <property type="entry name" value="C2_dom"/>
</dbReference>
<feature type="region of interest" description="Disordered" evidence="1">
    <location>
        <begin position="188"/>
        <end position="217"/>
    </location>
</feature>
<dbReference type="Gene3D" id="3.40.50.1820">
    <property type="entry name" value="alpha/beta hydrolase"/>
    <property type="match status" value="1"/>
</dbReference>
<organism evidence="3 4">
    <name type="scientific">Panicum virgatum</name>
    <name type="common">Blackwell switchgrass</name>
    <dbReference type="NCBI Taxonomy" id="38727"/>
    <lineage>
        <taxon>Eukaryota</taxon>
        <taxon>Viridiplantae</taxon>
        <taxon>Streptophyta</taxon>
        <taxon>Embryophyta</taxon>
        <taxon>Tracheophyta</taxon>
        <taxon>Spermatophyta</taxon>
        <taxon>Magnoliopsida</taxon>
        <taxon>Liliopsida</taxon>
        <taxon>Poales</taxon>
        <taxon>Poaceae</taxon>
        <taxon>PACMAD clade</taxon>
        <taxon>Panicoideae</taxon>
        <taxon>Panicodae</taxon>
        <taxon>Paniceae</taxon>
        <taxon>Panicinae</taxon>
        <taxon>Panicum</taxon>
        <taxon>Panicum sect. Hiantes</taxon>
    </lineage>
</organism>
<dbReference type="EMBL" id="CM029050">
    <property type="protein sequence ID" value="KAG2568873.1"/>
    <property type="molecule type" value="Genomic_DNA"/>
</dbReference>
<reference evidence="3 4" key="1">
    <citation type="submission" date="2020-05" db="EMBL/GenBank/DDBJ databases">
        <title>WGS assembly of Panicum virgatum.</title>
        <authorList>
            <person name="Lovell J.T."/>
            <person name="Jenkins J."/>
            <person name="Shu S."/>
            <person name="Juenger T.E."/>
            <person name="Schmutz J."/>
        </authorList>
    </citation>
    <scope>NUCLEOTIDE SEQUENCE [LARGE SCALE GENOMIC DNA]</scope>
    <source>
        <strain evidence="3">AP13</strain>
        <strain evidence="4">cv. AP13</strain>
    </source>
</reference>
<dbReference type="EMBL" id="CM029050">
    <property type="protein sequence ID" value="KAG2568872.1"/>
    <property type="molecule type" value="Genomic_DNA"/>
</dbReference>
<sequence>MYIITFFIPFENTQLVVIDHRRSKEPTWNENFTFNIRKSRENLLQVAAWDANLVTPHKRMGNAGLYLESLCDGNSHDVTVELEGLGGGGTIEIEVKYKSYDDIEREKQWRRIPFVSDFLVKSSLGSNLRTVLGSENINASQFVQSAFGQLCSFTYTYLPKPPSLESGGEVSESVEESRDNLVESNELQHQNIDSGDSSDSQCEGQSPAAAVNGAGNASSGMKESDEYFWRALNNVLNQNVLQNFGFSLPEVKKLDGFDLLSSLGLKSREIAEQKYLESGLATADTSTSDDSVTAPEDAVENILGALMILSKNLSPHDNNSVTINETNRKDDMIVEQEVAAAEDSIDKDNVVTSTKLSVDAQKAEDMRHLFASAETAMEAWAMLATSLGRNSFIKSDFEKICFLDNVSTDTQVNYMNKCVHVSIWRDPSRRRLVVAFRGTEQSRWKDLRTDLMLVPAGLNPERLGGDFKQEIQVHSGFLGAYDSVRNRIMALIRYAVGYQDEEDAENISRWHVYVTGHSLGGALATLLALELSSSQMAKNGVIFVTMYNFGSPRVGNRRFAEVYSAKVKDSWRIVNHRDIIPTVPRLMGYCHVEAPVYLKFGDSKDALVSRSPSCQLNHRTVSVCGTGKQWNIR</sequence>
<evidence type="ECO:0000313" key="3">
    <source>
        <dbReference type="EMBL" id="KAG2568873.1"/>
    </source>
</evidence>
<dbReference type="PROSITE" id="PS50004">
    <property type="entry name" value="C2"/>
    <property type="match status" value="1"/>
</dbReference>
<dbReference type="PANTHER" id="PTHR47759">
    <property type="entry name" value="OS04G0509100 PROTEIN"/>
    <property type="match status" value="1"/>
</dbReference>
<dbReference type="SUPFAM" id="SSF53474">
    <property type="entry name" value="alpha/beta-Hydrolases"/>
    <property type="match status" value="1"/>
</dbReference>
<dbReference type="CDD" id="cd00030">
    <property type="entry name" value="C2"/>
    <property type="match status" value="1"/>
</dbReference>
<dbReference type="InterPro" id="IPR002921">
    <property type="entry name" value="Fungal_lipase-type"/>
</dbReference>
<dbReference type="Gene3D" id="2.60.40.150">
    <property type="entry name" value="C2 domain"/>
    <property type="match status" value="1"/>
</dbReference>
<name>A0A8T0Q439_PANVG</name>
<evidence type="ECO:0000313" key="4">
    <source>
        <dbReference type="Proteomes" id="UP000823388"/>
    </source>
</evidence>
<protein>
    <recommendedName>
        <fullName evidence="2">C2 domain-containing protein</fullName>
    </recommendedName>
</protein>
<dbReference type="Proteomes" id="UP000823388">
    <property type="component" value="Chromosome 7N"/>
</dbReference>
<dbReference type="GO" id="GO:0006629">
    <property type="term" value="P:lipid metabolic process"/>
    <property type="evidence" value="ECO:0007669"/>
    <property type="project" value="InterPro"/>
</dbReference>
<accession>A0A8T0Q439</accession>
<keyword evidence="4" id="KW-1185">Reference proteome</keyword>
<dbReference type="PANTHER" id="PTHR47759:SF2">
    <property type="entry name" value="TRIGLYCERIDE LIPASE"/>
    <property type="match status" value="1"/>
</dbReference>
<evidence type="ECO:0000256" key="1">
    <source>
        <dbReference type="SAM" id="MobiDB-lite"/>
    </source>
</evidence>
<dbReference type="Pfam" id="PF00168">
    <property type="entry name" value="C2"/>
    <property type="match status" value="1"/>
</dbReference>
<gene>
    <name evidence="3" type="ORF">PVAP13_7NG348150</name>
</gene>
<dbReference type="InterPro" id="IPR035892">
    <property type="entry name" value="C2_domain_sf"/>
</dbReference>
<feature type="compositionally biased region" description="Polar residues" evidence="1">
    <location>
        <begin position="188"/>
        <end position="204"/>
    </location>
</feature>